<accession>A0A3R7MMC1</accession>
<feature type="coiled-coil region" evidence="1">
    <location>
        <begin position="184"/>
        <end position="361"/>
    </location>
</feature>
<dbReference type="AlphaFoldDB" id="A0A3R7MMC1"/>
<dbReference type="EMBL" id="MKKU01000651">
    <property type="protein sequence ID" value="RNF05098.1"/>
    <property type="molecule type" value="Genomic_DNA"/>
</dbReference>
<keyword evidence="1" id="KW-0175">Coiled coil</keyword>
<protein>
    <submittedName>
        <fullName evidence="2">Uncharacterized protein</fullName>
    </submittedName>
</protein>
<evidence type="ECO:0000313" key="2">
    <source>
        <dbReference type="EMBL" id="RNF05098.1"/>
    </source>
</evidence>
<evidence type="ECO:0000313" key="3">
    <source>
        <dbReference type="Proteomes" id="UP000284403"/>
    </source>
</evidence>
<organism evidence="2 3">
    <name type="scientific">Trypanosoma conorhini</name>
    <dbReference type="NCBI Taxonomy" id="83891"/>
    <lineage>
        <taxon>Eukaryota</taxon>
        <taxon>Discoba</taxon>
        <taxon>Euglenozoa</taxon>
        <taxon>Kinetoplastea</taxon>
        <taxon>Metakinetoplastina</taxon>
        <taxon>Trypanosomatida</taxon>
        <taxon>Trypanosomatidae</taxon>
        <taxon>Trypanosoma</taxon>
    </lineage>
</organism>
<dbReference type="RefSeq" id="XP_029225176.1">
    <property type="nucleotide sequence ID" value="XM_029374721.1"/>
</dbReference>
<dbReference type="Proteomes" id="UP000284403">
    <property type="component" value="Unassembled WGS sequence"/>
</dbReference>
<gene>
    <name evidence="2" type="ORF">Tco025E_07862</name>
</gene>
<dbReference type="GeneID" id="40321473"/>
<name>A0A3R7MMC1_9TRYP</name>
<comment type="caution">
    <text evidence="2">The sequence shown here is derived from an EMBL/GenBank/DDBJ whole genome shotgun (WGS) entry which is preliminary data.</text>
</comment>
<keyword evidence="3" id="KW-1185">Reference proteome</keyword>
<reference evidence="2 3" key="1">
    <citation type="journal article" date="2018" name="BMC Genomics">
        <title>Genomic comparison of Trypanosoma conorhini and Trypanosoma rangeli to Trypanosoma cruzi strains of high and low virulence.</title>
        <authorList>
            <person name="Bradwell K.R."/>
            <person name="Koparde V.N."/>
            <person name="Matveyev A.V."/>
            <person name="Serrano M.G."/>
            <person name="Alves J.M."/>
            <person name="Parikh H."/>
            <person name="Huang B."/>
            <person name="Lee V."/>
            <person name="Espinosa-Alvarez O."/>
            <person name="Ortiz P.A."/>
            <person name="Costa-Martins A.G."/>
            <person name="Teixeira M.M."/>
            <person name="Buck G.A."/>
        </authorList>
    </citation>
    <scope>NUCLEOTIDE SEQUENCE [LARGE SCALE GENOMIC DNA]</scope>
    <source>
        <strain evidence="2 3">025E</strain>
    </source>
</reference>
<sequence length="464" mass="52164">MASGPTRPAVNEARLLFAAEVFLANIPSIVSDLGSAKYALFSFSDKSRNEVREKSSLIPALSDAYRELLEVRGSLREEQQRLNELETQLVRSSPPKFLAMEEVPSAGTPSAVPITDSRYSDSAEAQGELLLEENSLTPSAAAAEVTTSAFAGGANSHEALNGAALSGDAAQPLVVLSTDDLKWVRESESSLEEEREKLAALARETNEMEDQLEEDRFRCEEMAKHVQSLRCKYEAVRTELMAVKSERWQKATLQEEGAGRTEVFNEAQRELEELFALCRREELAIIAGAVGEVRERAYRSRKELEEKKRSNEVELAVYQIAYKEQQAAADELKDAVSYFKRQQWELELIAKRQEIEKFKRSSIRRLLMSSLSMSSDAREMATEELTEEHLEEVHEEHRMVSFLSARVGVMEARRKAIAAELLHISPSETDSTRVECALRRIRNLLEEEITIDESTLQEDEGVAS</sequence>
<proteinExistence type="predicted"/>
<dbReference type="OrthoDB" id="272086at2759"/>
<evidence type="ECO:0000256" key="1">
    <source>
        <dbReference type="SAM" id="Coils"/>
    </source>
</evidence>